<reference evidence="2" key="1">
    <citation type="submission" date="2020-12" db="UniProtKB">
        <authorList>
            <consortium name="WormBaseParasite"/>
        </authorList>
    </citation>
    <scope>IDENTIFICATION</scope>
    <source>
        <strain evidence="2">MHco3</strain>
    </source>
</reference>
<proteinExistence type="predicted"/>
<dbReference type="Proteomes" id="UP000025227">
    <property type="component" value="Unplaced"/>
</dbReference>
<keyword evidence="1" id="KW-1185">Reference proteome</keyword>
<dbReference type="AlphaFoldDB" id="A0A7I4Z823"/>
<evidence type="ECO:0000313" key="1">
    <source>
        <dbReference type="Proteomes" id="UP000025227"/>
    </source>
</evidence>
<name>A0A7I4Z823_HAECO</name>
<evidence type="ECO:0000313" key="2">
    <source>
        <dbReference type="WBParaSite" id="HCON_00188930-00001"/>
    </source>
</evidence>
<dbReference type="WBParaSite" id="HCON_00188930-00001">
    <property type="protein sequence ID" value="HCON_00188930-00001"/>
    <property type="gene ID" value="HCON_00188930"/>
</dbReference>
<sequence>VTDISKKSLAKWTMSTQQFNEILLAAGAD</sequence>
<organism evidence="1 2">
    <name type="scientific">Haemonchus contortus</name>
    <name type="common">Barber pole worm</name>
    <dbReference type="NCBI Taxonomy" id="6289"/>
    <lineage>
        <taxon>Eukaryota</taxon>
        <taxon>Metazoa</taxon>
        <taxon>Ecdysozoa</taxon>
        <taxon>Nematoda</taxon>
        <taxon>Chromadorea</taxon>
        <taxon>Rhabditida</taxon>
        <taxon>Rhabditina</taxon>
        <taxon>Rhabditomorpha</taxon>
        <taxon>Strongyloidea</taxon>
        <taxon>Trichostrongylidae</taxon>
        <taxon>Haemonchus</taxon>
    </lineage>
</organism>
<accession>A0A7I4Z823</accession>
<protein>
    <submittedName>
        <fullName evidence="2">50S ribosomal protein L20</fullName>
    </submittedName>
</protein>